<accession>A0A151MGH1</accession>
<keyword evidence="4" id="KW-1185">Reference proteome</keyword>
<gene>
    <name evidence="3" type="ORF">Y1Q_0002254</name>
</gene>
<dbReference type="InterPro" id="IPR044822">
    <property type="entry name" value="Myb_DNA-bind_4"/>
</dbReference>
<name>A0A151MGH1_ALLMI</name>
<proteinExistence type="predicted"/>
<evidence type="ECO:0000313" key="3">
    <source>
        <dbReference type="EMBL" id="KYO23614.1"/>
    </source>
</evidence>
<evidence type="ECO:0000256" key="1">
    <source>
        <dbReference type="SAM" id="MobiDB-lite"/>
    </source>
</evidence>
<comment type="caution">
    <text evidence="3">The sequence shown here is derived from an EMBL/GenBank/DDBJ whole genome shotgun (WGS) entry which is preliminary data.</text>
</comment>
<evidence type="ECO:0000259" key="2">
    <source>
        <dbReference type="Pfam" id="PF13837"/>
    </source>
</evidence>
<evidence type="ECO:0000313" key="4">
    <source>
        <dbReference type="Proteomes" id="UP000050525"/>
    </source>
</evidence>
<organism evidence="3 4">
    <name type="scientific">Alligator mississippiensis</name>
    <name type="common">American alligator</name>
    <dbReference type="NCBI Taxonomy" id="8496"/>
    <lineage>
        <taxon>Eukaryota</taxon>
        <taxon>Metazoa</taxon>
        <taxon>Chordata</taxon>
        <taxon>Craniata</taxon>
        <taxon>Vertebrata</taxon>
        <taxon>Euteleostomi</taxon>
        <taxon>Archelosauria</taxon>
        <taxon>Archosauria</taxon>
        <taxon>Crocodylia</taxon>
        <taxon>Alligatoridae</taxon>
        <taxon>Alligatorinae</taxon>
        <taxon>Alligator</taxon>
    </lineage>
</organism>
<feature type="domain" description="Myb/SANT-like DNA-binding" evidence="2">
    <location>
        <begin position="2"/>
        <end position="80"/>
    </location>
</feature>
<dbReference type="AlphaFoldDB" id="A0A151MGH1"/>
<dbReference type="Pfam" id="PF13837">
    <property type="entry name" value="Myb_DNA-bind_4"/>
    <property type="match status" value="1"/>
</dbReference>
<dbReference type="Proteomes" id="UP000050525">
    <property type="component" value="Unassembled WGS sequence"/>
</dbReference>
<sequence>MRELITIWGKIEIQHKLQKGHCNRDIFKCIAQQIEVQHHNWDYLQCHAKMKVMRSQYHGMLDINKKSRSWRQTMLFYEELFCLCTKDRAINTPQIHGTTGEPEAFPAGTPPEEKEAQGGFGMVGQLGAQELVVRGKSTAA</sequence>
<reference evidence="3 4" key="1">
    <citation type="journal article" date="2012" name="Genome Biol.">
        <title>Sequencing three crocodilian genomes to illuminate the evolution of archosaurs and amniotes.</title>
        <authorList>
            <person name="St John J.A."/>
            <person name="Braun E.L."/>
            <person name="Isberg S.R."/>
            <person name="Miles L.G."/>
            <person name="Chong A.Y."/>
            <person name="Gongora J."/>
            <person name="Dalzell P."/>
            <person name="Moran C."/>
            <person name="Bed'hom B."/>
            <person name="Abzhanov A."/>
            <person name="Burgess S.C."/>
            <person name="Cooksey A.M."/>
            <person name="Castoe T.A."/>
            <person name="Crawford N.G."/>
            <person name="Densmore L.D."/>
            <person name="Drew J.C."/>
            <person name="Edwards S.V."/>
            <person name="Faircloth B.C."/>
            <person name="Fujita M.K."/>
            <person name="Greenwold M.J."/>
            <person name="Hoffmann F.G."/>
            <person name="Howard J.M."/>
            <person name="Iguchi T."/>
            <person name="Janes D.E."/>
            <person name="Khan S.Y."/>
            <person name="Kohno S."/>
            <person name="de Koning A.J."/>
            <person name="Lance S.L."/>
            <person name="McCarthy F.M."/>
            <person name="McCormack J.E."/>
            <person name="Merchant M.E."/>
            <person name="Peterson D.G."/>
            <person name="Pollock D.D."/>
            <person name="Pourmand N."/>
            <person name="Raney B.J."/>
            <person name="Roessler K.A."/>
            <person name="Sanford J.R."/>
            <person name="Sawyer R.H."/>
            <person name="Schmidt C.J."/>
            <person name="Triplett E.W."/>
            <person name="Tuberville T.D."/>
            <person name="Venegas-Anaya M."/>
            <person name="Howard J.T."/>
            <person name="Jarvis E.D."/>
            <person name="Guillette L.J.Jr."/>
            <person name="Glenn T.C."/>
            <person name="Green R.E."/>
            <person name="Ray D.A."/>
        </authorList>
    </citation>
    <scope>NUCLEOTIDE SEQUENCE [LARGE SCALE GENOMIC DNA]</scope>
    <source>
        <strain evidence="3">KSC_2009_1</strain>
    </source>
</reference>
<dbReference type="EMBL" id="AKHW03006178">
    <property type="protein sequence ID" value="KYO23614.1"/>
    <property type="molecule type" value="Genomic_DNA"/>
</dbReference>
<dbReference type="PANTHER" id="PTHR47595:SF1">
    <property type="entry name" value="MYB_SANT-LIKE DNA-BINDING DOMAIN-CONTAINING PROTEIN"/>
    <property type="match status" value="1"/>
</dbReference>
<dbReference type="PANTHER" id="PTHR47595">
    <property type="entry name" value="HEAT SHOCK 70 KDA PROTEIN 14"/>
    <property type="match status" value="1"/>
</dbReference>
<protein>
    <recommendedName>
        <fullName evidence="2">Myb/SANT-like DNA-binding domain-containing protein</fullName>
    </recommendedName>
</protein>
<feature type="region of interest" description="Disordered" evidence="1">
    <location>
        <begin position="93"/>
        <end position="119"/>
    </location>
</feature>